<reference evidence="1" key="1">
    <citation type="submission" date="2019-10" db="EMBL/GenBank/DDBJ databases">
        <title>Conservation and host-specific expression of non-tandemly repeated heterogenous ribosome RNA gene in arbuscular mycorrhizal fungi.</title>
        <authorList>
            <person name="Maeda T."/>
            <person name="Kobayashi Y."/>
            <person name="Nakagawa T."/>
            <person name="Ezawa T."/>
            <person name="Yamaguchi K."/>
            <person name="Bino T."/>
            <person name="Nishimoto Y."/>
            <person name="Shigenobu S."/>
            <person name="Kawaguchi M."/>
        </authorList>
    </citation>
    <scope>NUCLEOTIDE SEQUENCE</scope>
    <source>
        <strain evidence="1">HR1</strain>
    </source>
</reference>
<organism evidence="1 2">
    <name type="scientific">Rhizophagus clarus</name>
    <dbReference type="NCBI Taxonomy" id="94130"/>
    <lineage>
        <taxon>Eukaryota</taxon>
        <taxon>Fungi</taxon>
        <taxon>Fungi incertae sedis</taxon>
        <taxon>Mucoromycota</taxon>
        <taxon>Glomeromycotina</taxon>
        <taxon>Glomeromycetes</taxon>
        <taxon>Glomerales</taxon>
        <taxon>Glomeraceae</taxon>
        <taxon>Rhizophagus</taxon>
    </lineage>
</organism>
<comment type="caution">
    <text evidence="1">The sequence shown here is derived from an EMBL/GenBank/DDBJ whole genome shotgun (WGS) entry which is preliminary data.</text>
</comment>
<protein>
    <submittedName>
        <fullName evidence="1">Uncharacterized protein</fullName>
    </submittedName>
</protein>
<dbReference type="EMBL" id="BLAL01000215">
    <property type="protein sequence ID" value="GES92522.1"/>
    <property type="molecule type" value="Genomic_DNA"/>
</dbReference>
<name>A0A8H3LTG7_9GLOM</name>
<evidence type="ECO:0000313" key="1">
    <source>
        <dbReference type="EMBL" id="GES92522.1"/>
    </source>
</evidence>
<proteinExistence type="predicted"/>
<evidence type="ECO:0000313" key="2">
    <source>
        <dbReference type="Proteomes" id="UP000615446"/>
    </source>
</evidence>
<dbReference type="Proteomes" id="UP000615446">
    <property type="component" value="Unassembled WGS sequence"/>
</dbReference>
<dbReference type="OrthoDB" id="2426857at2759"/>
<dbReference type="AlphaFoldDB" id="A0A8H3LTG7"/>
<accession>A0A8H3LTG7</accession>
<gene>
    <name evidence="1" type="ORF">RCL2_001929700</name>
</gene>
<sequence>MWNDSEIRLLIQERRNRNEEYWNIAGCSKVSFWMSVATKINSNLELMKAYVRGERNGKLSKSGEKYFDEFIDDF</sequence>